<evidence type="ECO:0000313" key="2">
    <source>
        <dbReference type="EMBL" id="EWZ32138.1"/>
    </source>
</evidence>
<proteinExistence type="predicted"/>
<dbReference type="HOGENOM" id="CLU_2776001_0_0_1"/>
<dbReference type="VEuPathDB" id="FungiDB:FOZG_15111"/>
<gene>
    <name evidence="2" type="ORF">FOZG_15111</name>
</gene>
<evidence type="ECO:0000256" key="1">
    <source>
        <dbReference type="SAM" id="MobiDB-lite"/>
    </source>
</evidence>
<dbReference type="AlphaFoldDB" id="W9JS50"/>
<protein>
    <submittedName>
        <fullName evidence="2">Uncharacterized protein</fullName>
    </submittedName>
</protein>
<name>W9JS50_FUSOX</name>
<reference evidence="2" key="2">
    <citation type="submission" date="2012-06" db="EMBL/GenBank/DDBJ databases">
        <title>Annotation of the Genome Sequence of Fusarium oxysporum Fo47.</title>
        <authorList>
            <consortium name="The Broad Institute Genomics Platform"/>
            <person name="Ma L.-J."/>
            <person name="Corby-Kistler H."/>
            <person name="Broz K."/>
            <person name="Gale L.R."/>
            <person name="Jonkers W."/>
            <person name="O'Donnell K."/>
            <person name="Ploetz R."/>
            <person name="Steinberg C."/>
            <person name="Schwartz D.C."/>
            <person name="VanEtten H."/>
            <person name="Zhou S."/>
            <person name="Young S.K."/>
            <person name="Zeng Q."/>
            <person name="Gargeya S."/>
            <person name="Fitzgerald M."/>
            <person name="Abouelleil A."/>
            <person name="Alvarado L."/>
            <person name="Chapman S.B."/>
            <person name="Gainer-Dewar J."/>
            <person name="Goldberg J."/>
            <person name="Griggs A."/>
            <person name="Gujja S."/>
            <person name="Hansen M."/>
            <person name="Howarth C."/>
            <person name="Imamovic A."/>
            <person name="Ireland A."/>
            <person name="Larimer J."/>
            <person name="McCowan C."/>
            <person name="Murphy C."/>
            <person name="Pearson M."/>
            <person name="Poon T.W."/>
            <person name="Priest M."/>
            <person name="Roberts A."/>
            <person name="Saif S."/>
            <person name="Shea T."/>
            <person name="Sykes S."/>
            <person name="Wortman J."/>
            <person name="Nusbaum C."/>
            <person name="Birren B."/>
        </authorList>
    </citation>
    <scope>NUCLEOTIDE SEQUENCE</scope>
    <source>
        <strain evidence="2">Fo47</strain>
    </source>
</reference>
<organism evidence="2">
    <name type="scientific">Fusarium oxysporum Fo47</name>
    <dbReference type="NCBI Taxonomy" id="660027"/>
    <lineage>
        <taxon>Eukaryota</taxon>
        <taxon>Fungi</taxon>
        <taxon>Dikarya</taxon>
        <taxon>Ascomycota</taxon>
        <taxon>Pezizomycotina</taxon>
        <taxon>Sordariomycetes</taxon>
        <taxon>Hypocreomycetidae</taxon>
        <taxon>Hypocreales</taxon>
        <taxon>Nectriaceae</taxon>
        <taxon>Fusarium</taxon>
        <taxon>Fusarium oxysporum species complex</taxon>
    </lineage>
</organism>
<reference evidence="2" key="1">
    <citation type="submission" date="2011-06" db="EMBL/GenBank/DDBJ databases">
        <title>The Genome Sequence of Fusarium oxysporum Fo47.</title>
        <authorList>
            <consortium name="The Broad Institute Genome Sequencing Platform"/>
            <person name="Ma L.-J."/>
            <person name="Gale L.R."/>
            <person name="Schwartz D.C."/>
            <person name="Zhou S."/>
            <person name="Corby-Kistler H."/>
            <person name="Young S.K."/>
            <person name="Zeng Q."/>
            <person name="Gargeya S."/>
            <person name="Fitzgerald M."/>
            <person name="Haas B."/>
            <person name="Abouelleil A."/>
            <person name="Alvarado L."/>
            <person name="Arachchi H.M."/>
            <person name="Berlin A."/>
            <person name="Brown A."/>
            <person name="Chapman S.B."/>
            <person name="Chen Z."/>
            <person name="Dunbar C."/>
            <person name="Freedman E."/>
            <person name="Gearin G."/>
            <person name="Gellesch M."/>
            <person name="Goldberg J."/>
            <person name="Griggs A."/>
            <person name="Gujja S."/>
            <person name="Heiman D."/>
            <person name="Howarth C."/>
            <person name="Larson L."/>
            <person name="Lui A."/>
            <person name="MacDonald P.J.P."/>
            <person name="Mehta T."/>
            <person name="Montmayeur A."/>
            <person name="Murphy C."/>
            <person name="Neiman D."/>
            <person name="Pearson M."/>
            <person name="Priest M."/>
            <person name="Roberts A."/>
            <person name="Saif S."/>
            <person name="Shea T."/>
            <person name="Shenoy N."/>
            <person name="Sisk P."/>
            <person name="Stolte C."/>
            <person name="Sykes S."/>
            <person name="Wortman J."/>
            <person name="Nusbaum C."/>
            <person name="Birren B."/>
        </authorList>
    </citation>
    <scope>NUCLEOTIDE SEQUENCE [LARGE SCALE GENOMIC DNA]</scope>
    <source>
        <strain evidence="2">Fo47</strain>
    </source>
</reference>
<dbReference type="Proteomes" id="UP000030766">
    <property type="component" value="Unassembled WGS sequence"/>
</dbReference>
<feature type="region of interest" description="Disordered" evidence="1">
    <location>
        <begin position="1"/>
        <end position="69"/>
    </location>
</feature>
<dbReference type="EMBL" id="JH717907">
    <property type="protein sequence ID" value="EWZ32138.1"/>
    <property type="molecule type" value="Genomic_DNA"/>
</dbReference>
<accession>W9JS50</accession>
<sequence>MLRGSGQAQARLALGGETRVVSKGRSATGGGLDRGASPMDVEQSCPEEESTDPSVSQQHLAKQRYEAPV</sequence>